<gene>
    <name evidence="3" type="ORF">Asi02nite_45360</name>
</gene>
<sequence length="207" mass="22566">MDAQFWEDMYRGSDQIFSGNPNGILVTEAADLPPGRALDVGCGEGADALWLARRGWRVTATDIAETALRRGAAAGADVADRVTWTRADLRTDPPAPHAYDLVTVQYFPLRKDAGPTAVEGLLAAVANGGTLLFGSHDPADMDGHRHPDFDPHDYYLPADVAALLDGDQWEIQVSETRARTTPPPPGTPHVHDVVLRARRRQRLDQRA</sequence>
<dbReference type="InterPro" id="IPR041698">
    <property type="entry name" value="Methyltransf_25"/>
</dbReference>
<dbReference type="EMBL" id="BONE01000037">
    <property type="protein sequence ID" value="GIF75018.1"/>
    <property type="molecule type" value="Genomic_DNA"/>
</dbReference>
<dbReference type="Pfam" id="PF13649">
    <property type="entry name" value="Methyltransf_25"/>
    <property type="match status" value="1"/>
</dbReference>
<comment type="caution">
    <text evidence="3">The sequence shown here is derived from an EMBL/GenBank/DDBJ whole genome shotgun (WGS) entry which is preliminary data.</text>
</comment>
<name>A0ABQ4CUT3_9ACTN</name>
<feature type="domain" description="Methyltransferase" evidence="2">
    <location>
        <begin position="38"/>
        <end position="129"/>
    </location>
</feature>
<dbReference type="PANTHER" id="PTHR43861">
    <property type="entry name" value="TRANS-ACONITATE 2-METHYLTRANSFERASE-RELATED"/>
    <property type="match status" value="1"/>
</dbReference>
<accession>A0ABQ4CUT3</accession>
<evidence type="ECO:0000313" key="4">
    <source>
        <dbReference type="Proteomes" id="UP000604117"/>
    </source>
</evidence>
<dbReference type="Proteomes" id="UP000604117">
    <property type="component" value="Unassembled WGS sequence"/>
</dbReference>
<keyword evidence="1" id="KW-0808">Transferase</keyword>
<reference evidence="3 4" key="1">
    <citation type="submission" date="2021-01" db="EMBL/GenBank/DDBJ databases">
        <title>Whole genome shotgun sequence of Asanoa siamensis NBRC 107932.</title>
        <authorList>
            <person name="Komaki H."/>
            <person name="Tamura T."/>
        </authorList>
    </citation>
    <scope>NUCLEOTIDE SEQUENCE [LARGE SCALE GENOMIC DNA]</scope>
    <source>
        <strain evidence="3 4">NBRC 107932</strain>
    </source>
</reference>
<dbReference type="PANTHER" id="PTHR43861:SF3">
    <property type="entry name" value="PUTATIVE (AFU_ORTHOLOGUE AFUA_2G14390)-RELATED"/>
    <property type="match status" value="1"/>
</dbReference>
<organism evidence="3 4">
    <name type="scientific">Asanoa siamensis</name>
    <dbReference type="NCBI Taxonomy" id="926357"/>
    <lineage>
        <taxon>Bacteria</taxon>
        <taxon>Bacillati</taxon>
        <taxon>Actinomycetota</taxon>
        <taxon>Actinomycetes</taxon>
        <taxon>Micromonosporales</taxon>
        <taxon>Micromonosporaceae</taxon>
        <taxon>Asanoa</taxon>
    </lineage>
</organism>
<protein>
    <recommendedName>
        <fullName evidence="2">Methyltransferase domain-containing protein</fullName>
    </recommendedName>
</protein>
<evidence type="ECO:0000313" key="3">
    <source>
        <dbReference type="EMBL" id="GIF75018.1"/>
    </source>
</evidence>
<keyword evidence="4" id="KW-1185">Reference proteome</keyword>
<dbReference type="InterPro" id="IPR029063">
    <property type="entry name" value="SAM-dependent_MTases_sf"/>
</dbReference>
<dbReference type="RefSeq" id="WP_239126949.1">
    <property type="nucleotide sequence ID" value="NZ_BONE01000037.1"/>
</dbReference>
<dbReference type="Gene3D" id="3.40.50.150">
    <property type="entry name" value="Vaccinia Virus protein VP39"/>
    <property type="match status" value="1"/>
</dbReference>
<evidence type="ECO:0000256" key="1">
    <source>
        <dbReference type="ARBA" id="ARBA00022679"/>
    </source>
</evidence>
<evidence type="ECO:0000259" key="2">
    <source>
        <dbReference type="Pfam" id="PF13649"/>
    </source>
</evidence>
<proteinExistence type="predicted"/>
<dbReference type="CDD" id="cd02440">
    <property type="entry name" value="AdoMet_MTases"/>
    <property type="match status" value="1"/>
</dbReference>
<dbReference type="SUPFAM" id="SSF53335">
    <property type="entry name" value="S-adenosyl-L-methionine-dependent methyltransferases"/>
    <property type="match status" value="1"/>
</dbReference>